<dbReference type="AlphaFoldDB" id="A0A8H2PI21"/>
<evidence type="ECO:0000313" key="2">
    <source>
        <dbReference type="EMBL" id="QPG67145.1"/>
    </source>
</evidence>
<dbReference type="Gene3D" id="1.10.101.10">
    <property type="entry name" value="PGBD-like superfamily/PGBD"/>
    <property type="match status" value="1"/>
</dbReference>
<dbReference type="InterPro" id="IPR036366">
    <property type="entry name" value="PGBDSf"/>
</dbReference>
<feature type="domain" description="Peptidoglycan binding-like" evidence="1">
    <location>
        <begin position="13"/>
        <end position="66"/>
    </location>
</feature>
<name>A0A8H2PI21_MYCMU</name>
<dbReference type="EMBL" id="CP062008">
    <property type="protein sequence ID" value="QPG67145.1"/>
    <property type="molecule type" value="Genomic_DNA"/>
</dbReference>
<dbReference type="SUPFAM" id="SSF47090">
    <property type="entry name" value="PGBD-like"/>
    <property type="match status" value="1"/>
</dbReference>
<reference evidence="3" key="1">
    <citation type="submission" date="2018-01" db="EMBL/GenBank/DDBJ databases">
        <title>Comparative genomics of Mycobacterium mucogenicum and Mycobacterium neoaurum clade members emphasizing tRNA and non-coding RNA.</title>
        <authorList>
            <person name="Behra P.R.K."/>
            <person name="Pettersson B.M.F."/>
            <person name="Das S."/>
            <person name="Dasgupta S."/>
            <person name="Kirsebom L.A."/>
        </authorList>
    </citation>
    <scope>NUCLEOTIDE SEQUENCE</scope>
    <source>
        <strain evidence="3">DSM 44124</strain>
    </source>
</reference>
<evidence type="ECO:0000313" key="4">
    <source>
        <dbReference type="Proteomes" id="UP000309231"/>
    </source>
</evidence>
<dbReference type="Gene3D" id="3.40.50.1820">
    <property type="entry name" value="alpha/beta hydrolase"/>
    <property type="match status" value="1"/>
</dbReference>
<evidence type="ECO:0000259" key="1">
    <source>
        <dbReference type="Pfam" id="PF01471"/>
    </source>
</evidence>
<protein>
    <submittedName>
        <fullName evidence="3">Peptidoglycan-binding protein</fullName>
    </submittedName>
</protein>
<dbReference type="RefSeq" id="WP_081633339.1">
    <property type="nucleotide sequence ID" value="NZ_ANBS01000015.1"/>
</dbReference>
<organism evidence="3">
    <name type="scientific">Mycolicibacterium mucogenicum DSM 44124</name>
    <dbReference type="NCBI Taxonomy" id="1226753"/>
    <lineage>
        <taxon>Bacteria</taxon>
        <taxon>Bacillati</taxon>
        <taxon>Actinomycetota</taxon>
        <taxon>Actinomycetes</taxon>
        <taxon>Mycobacteriales</taxon>
        <taxon>Mycobacteriaceae</taxon>
        <taxon>Mycolicibacterium</taxon>
    </lineage>
</organism>
<dbReference type="Proteomes" id="UP000309231">
    <property type="component" value="Chromosome"/>
</dbReference>
<gene>
    <name evidence="2" type="ORF">C1S78_016270</name>
    <name evidence="3" type="ORF">C1S78_16230</name>
</gene>
<dbReference type="GeneID" id="76726482"/>
<dbReference type="InterPro" id="IPR002477">
    <property type="entry name" value="Peptidoglycan-bd-like"/>
</dbReference>
<dbReference type="Pfam" id="PF01471">
    <property type="entry name" value="PG_binding_1"/>
    <property type="match status" value="1"/>
</dbReference>
<evidence type="ECO:0000313" key="3">
    <source>
        <dbReference type="EMBL" id="TLH53687.1"/>
    </source>
</evidence>
<keyword evidence="4" id="KW-1185">Reference proteome</keyword>
<sequence>MPLPYGPGAHGTEIEYWQAWFQRVYRAYAPAKDRVYGDSDVAAVTEMQRRLGLPQTGIFDDVTAQAAHYVPPPRNLRPIMFTVEGHLSDMFRGPAADTATILENAGLCHHQPVGYNNGALPFDNESGINELARLLGATQMDNGVPFPEGTPWSLGIYSQGAIVGSYFYFRYLQPGQPLAWRTPDLKGVLAYANPCRQTDSIAPWATPRVTATGTHGLDPIRRFGLPGFPAKPDNWMDVYREGDIFAENSDDQASAVKAAVYEAVMNDWISNPFSLAGQIAFTLHAPFSEAFAVIEAMISGAVFLASNPNPHYAPFELEGGTRWMRDRLISGSVLAPQPSPVVV</sequence>
<reference evidence="2 4" key="3">
    <citation type="journal article" date="2019" name="Sci. Rep.">
        <title>Insight into the biology of Mycobacterium mucogenicum and Mycobacterium neoaurum clade members.</title>
        <authorList>
            <person name="Behra P.R.K."/>
            <person name="Pettersson B.M.F."/>
            <person name="Ramesh M."/>
            <person name="Dasgupta S."/>
            <person name="Kirsebom L.A."/>
        </authorList>
    </citation>
    <scope>NUCLEOTIDE SEQUENCE [LARGE SCALE GENOMIC DNA]</scope>
    <source>
        <strain evidence="2 4">DSM 44124</strain>
    </source>
</reference>
<dbReference type="InterPro" id="IPR029058">
    <property type="entry name" value="AB_hydrolase_fold"/>
</dbReference>
<reference evidence="2 4" key="2">
    <citation type="journal article" date="2019" name="BMC Evol. Biol.">
        <title>Comparative genomics of Mycobacterium mucogenicum and Mycobacterium neoaurum clade members emphasizing tRNA and non-coding RNA.</title>
        <authorList>
            <person name="Behra P.R.K."/>
            <person name="Pettersson B.M.F."/>
            <person name="Das S."/>
            <person name="Dasgupta S."/>
            <person name="Kirsebom L.A."/>
        </authorList>
    </citation>
    <scope>NUCLEOTIDE SEQUENCE [LARGE SCALE GENOMIC DNA]</scope>
    <source>
        <strain evidence="2 4">DSM 44124</strain>
    </source>
</reference>
<dbReference type="Gene3D" id="1.10.10.1120">
    <property type="entry name" value="Lysin B, C-terminal linker domain"/>
    <property type="match status" value="1"/>
</dbReference>
<dbReference type="EMBL" id="POTL01000001">
    <property type="protein sequence ID" value="TLH53687.1"/>
    <property type="molecule type" value="Genomic_DNA"/>
</dbReference>
<dbReference type="InterPro" id="IPR036365">
    <property type="entry name" value="PGBD-like_sf"/>
</dbReference>
<dbReference type="KEGG" id="mmuc:C1S78_016270"/>
<proteinExistence type="predicted"/>
<dbReference type="InterPro" id="IPR041855">
    <property type="entry name" value="Lysin_B_C_ter"/>
</dbReference>
<accession>A0A8H2PI21</accession>